<dbReference type="VEuPathDB" id="FungiDB:PSTT_03958"/>
<keyword evidence="2" id="KW-0732">Signal</keyword>
<accession>A0A2S4VFK9</accession>
<dbReference type="EMBL" id="PKSM01000138">
    <property type="protein sequence ID" value="POW08287.1"/>
    <property type="molecule type" value="Genomic_DNA"/>
</dbReference>
<sequence>MSPCGIILSQRSIWLGMLIFLLASPIPPIVRASPPSSALLKLTENIDPDLELRLGLRAYGPPVNTDVRLKLSRPTSHGEVGADRLAQARGNAGRDSRSDSGKDPMNPRLDLELGGLALAVGPQKVSAGAPMIQARPDGAYRKLPVTEADSTATVPVRLRLSLGSREIPADAQVTQSRPSIGAKDRLVGFKAGSSGQPGMHEHETILPAVARDLSPLYQFQAVPPHLRNSARPQLRRFPTLRYDSQRMRYVQANDKPFADLRVLRSGKASQVQLDSMRRSVLQLMANRKRRVGSTERGFPSKRQQKIPQNTANHASFDSIPDRGSSSSWTPVSIRKHPR</sequence>
<organism evidence="3 4">
    <name type="scientific">Puccinia striiformis</name>
    <dbReference type="NCBI Taxonomy" id="27350"/>
    <lineage>
        <taxon>Eukaryota</taxon>
        <taxon>Fungi</taxon>
        <taxon>Dikarya</taxon>
        <taxon>Basidiomycota</taxon>
        <taxon>Pucciniomycotina</taxon>
        <taxon>Pucciniomycetes</taxon>
        <taxon>Pucciniales</taxon>
        <taxon>Pucciniaceae</taxon>
        <taxon>Puccinia</taxon>
    </lineage>
</organism>
<gene>
    <name evidence="3" type="ORF">PSHT_09607</name>
</gene>
<evidence type="ECO:0000313" key="3">
    <source>
        <dbReference type="EMBL" id="POW08287.1"/>
    </source>
</evidence>
<dbReference type="Proteomes" id="UP000238274">
    <property type="component" value="Unassembled WGS sequence"/>
</dbReference>
<feature type="region of interest" description="Disordered" evidence="1">
    <location>
        <begin position="286"/>
        <end position="338"/>
    </location>
</feature>
<feature type="region of interest" description="Disordered" evidence="1">
    <location>
        <begin position="69"/>
        <end position="108"/>
    </location>
</feature>
<feature type="signal peptide" evidence="2">
    <location>
        <begin position="1"/>
        <end position="32"/>
    </location>
</feature>
<evidence type="ECO:0000256" key="1">
    <source>
        <dbReference type="SAM" id="MobiDB-lite"/>
    </source>
</evidence>
<name>A0A2S4VFK9_9BASI</name>
<dbReference type="VEuPathDB" id="FungiDB:PSHT_09607"/>
<feature type="chain" id="PRO_5044579580" evidence="2">
    <location>
        <begin position="33"/>
        <end position="338"/>
    </location>
</feature>
<evidence type="ECO:0000313" key="4">
    <source>
        <dbReference type="Proteomes" id="UP000238274"/>
    </source>
</evidence>
<reference evidence="4" key="3">
    <citation type="journal article" date="2018" name="Mol. Plant Microbe Interact.">
        <title>Genome sequence resources for the wheat stripe rust pathogen (Puccinia striiformis f. sp. tritici) and the barley stripe rust pathogen (Puccinia striiformis f. sp. hordei).</title>
        <authorList>
            <person name="Xia C."/>
            <person name="Wang M."/>
            <person name="Yin C."/>
            <person name="Cornejo O.E."/>
            <person name="Hulbert S.H."/>
            <person name="Chen X."/>
        </authorList>
    </citation>
    <scope>NUCLEOTIDE SEQUENCE [LARGE SCALE GENOMIC DNA]</scope>
    <source>
        <strain evidence="4">93TX-2</strain>
    </source>
</reference>
<proteinExistence type="predicted"/>
<protein>
    <submittedName>
        <fullName evidence="3">Uncharacterized protein</fullName>
    </submittedName>
</protein>
<comment type="caution">
    <text evidence="3">The sequence shown here is derived from an EMBL/GenBank/DDBJ whole genome shotgun (WGS) entry which is preliminary data.</text>
</comment>
<reference evidence="4" key="2">
    <citation type="journal article" date="2018" name="BMC Genomics">
        <title>Genomic insights into host adaptation between the wheat stripe rust pathogen (Puccinia striiformis f. sp. tritici) and the barley stripe rust pathogen (Puccinia striiformis f. sp. hordei).</title>
        <authorList>
            <person name="Xia C."/>
            <person name="Wang M."/>
            <person name="Yin C."/>
            <person name="Cornejo O.E."/>
            <person name="Hulbert S.H."/>
            <person name="Chen X."/>
        </authorList>
    </citation>
    <scope>NUCLEOTIDE SEQUENCE [LARGE SCALE GENOMIC DNA]</scope>
    <source>
        <strain evidence="4">93TX-2</strain>
    </source>
</reference>
<keyword evidence="4" id="KW-1185">Reference proteome</keyword>
<feature type="compositionally biased region" description="Basic and acidic residues" evidence="1">
    <location>
        <begin position="92"/>
        <end position="102"/>
    </location>
</feature>
<dbReference type="AlphaFoldDB" id="A0A2S4VFK9"/>
<reference evidence="3 4" key="1">
    <citation type="submission" date="2017-12" db="EMBL/GenBank/DDBJ databases">
        <title>Gene loss provides genomic basis for host adaptation in cereal stripe rust fungi.</title>
        <authorList>
            <person name="Xia C."/>
        </authorList>
    </citation>
    <scope>NUCLEOTIDE SEQUENCE [LARGE SCALE GENOMIC DNA]</scope>
    <source>
        <strain evidence="3 4">93TX-2</strain>
    </source>
</reference>
<feature type="compositionally biased region" description="Polar residues" evidence="1">
    <location>
        <begin position="305"/>
        <end position="315"/>
    </location>
</feature>
<evidence type="ECO:0000256" key="2">
    <source>
        <dbReference type="SAM" id="SignalP"/>
    </source>
</evidence>